<sequence>MELRSRAICNASLLSCSSSGRRAAGTFSVPSYVQDHGFREAPPREYLLTNYIQRGHPDAVKVVIAAFTAFFESADPSFAPYVPATSTSSTNQIHPVFAPSNHGGADQSAIAAFDFSSFIAPSTSGSASVSLSTEQPPPPSTASDARSVRAESEETPLTPSSQNSREPPRQHPQHPAPCPSQDPSKRNHRARVAVGKRRREPSASQDSSKKGKRPDLAAASAAESSSSYEAET</sequence>
<dbReference type="AlphaFoldDB" id="A0A8X7MK19"/>
<evidence type="ECO:0000256" key="1">
    <source>
        <dbReference type="SAM" id="MobiDB-lite"/>
    </source>
</evidence>
<feature type="region of interest" description="Disordered" evidence="1">
    <location>
        <begin position="124"/>
        <end position="232"/>
    </location>
</feature>
<organism evidence="2 3">
    <name type="scientific">Tilletia controversa</name>
    <name type="common">dwarf bunt fungus</name>
    <dbReference type="NCBI Taxonomy" id="13291"/>
    <lineage>
        <taxon>Eukaryota</taxon>
        <taxon>Fungi</taxon>
        <taxon>Dikarya</taxon>
        <taxon>Basidiomycota</taxon>
        <taxon>Ustilaginomycotina</taxon>
        <taxon>Exobasidiomycetes</taxon>
        <taxon>Tilletiales</taxon>
        <taxon>Tilletiaceae</taxon>
        <taxon>Tilletia</taxon>
    </lineage>
</organism>
<feature type="compositionally biased region" description="Polar residues" evidence="1">
    <location>
        <begin position="155"/>
        <end position="165"/>
    </location>
</feature>
<proteinExistence type="predicted"/>
<reference evidence="2" key="2">
    <citation type="journal article" date="2019" name="IMA Fungus">
        <title>Genome sequencing and comparison of five Tilletia species to identify candidate genes for the detection of regulated species infecting wheat.</title>
        <authorList>
            <person name="Nguyen H.D.T."/>
            <person name="Sultana T."/>
            <person name="Kesanakurti P."/>
            <person name="Hambleton S."/>
        </authorList>
    </citation>
    <scope>NUCLEOTIDE SEQUENCE</scope>
    <source>
        <strain evidence="2">DAOMC 236426</strain>
    </source>
</reference>
<comment type="caution">
    <text evidence="2">The sequence shown here is derived from an EMBL/GenBank/DDBJ whole genome shotgun (WGS) entry which is preliminary data.</text>
</comment>
<name>A0A8X7MK19_9BASI</name>
<evidence type="ECO:0000313" key="2">
    <source>
        <dbReference type="EMBL" id="KAE8239252.1"/>
    </source>
</evidence>
<feature type="non-terminal residue" evidence="2">
    <location>
        <position position="1"/>
    </location>
</feature>
<gene>
    <name evidence="2" type="ORF">A4X06_0g8417</name>
</gene>
<dbReference type="Proteomes" id="UP000077684">
    <property type="component" value="Unassembled WGS sequence"/>
</dbReference>
<feature type="compositionally biased region" description="Basic residues" evidence="1">
    <location>
        <begin position="186"/>
        <end position="199"/>
    </location>
</feature>
<feature type="compositionally biased region" description="Low complexity" evidence="1">
    <location>
        <begin position="217"/>
        <end position="232"/>
    </location>
</feature>
<dbReference type="EMBL" id="LWDE02001834">
    <property type="protein sequence ID" value="KAE8239252.1"/>
    <property type="molecule type" value="Genomic_DNA"/>
</dbReference>
<accession>A0A8X7MK19</accession>
<keyword evidence="3" id="KW-1185">Reference proteome</keyword>
<protein>
    <submittedName>
        <fullName evidence="2">Uncharacterized protein</fullName>
    </submittedName>
</protein>
<evidence type="ECO:0000313" key="3">
    <source>
        <dbReference type="Proteomes" id="UP000077684"/>
    </source>
</evidence>
<reference evidence="2" key="1">
    <citation type="submission" date="2016-04" db="EMBL/GenBank/DDBJ databases">
        <authorList>
            <person name="Nguyen H.D."/>
            <person name="Samba Siva P."/>
            <person name="Cullis J."/>
            <person name="Levesque C.A."/>
            <person name="Hambleton S."/>
        </authorList>
    </citation>
    <scope>NUCLEOTIDE SEQUENCE</scope>
    <source>
        <strain evidence="2">DAOMC 236426</strain>
    </source>
</reference>